<accession>A0A930YR11</accession>
<protein>
    <submittedName>
        <fullName evidence="2">Uncharacterized protein</fullName>
    </submittedName>
</protein>
<feature type="region of interest" description="Disordered" evidence="1">
    <location>
        <begin position="34"/>
        <end position="54"/>
    </location>
</feature>
<comment type="caution">
    <text evidence="2">The sequence shown here is derived from an EMBL/GenBank/DDBJ whole genome shotgun (WGS) entry which is preliminary data.</text>
</comment>
<dbReference type="RefSeq" id="WP_194697724.1">
    <property type="nucleotide sequence ID" value="NZ_JADKPO010000028.1"/>
</dbReference>
<reference evidence="2" key="1">
    <citation type="submission" date="2020-11" db="EMBL/GenBank/DDBJ databases">
        <title>Nocardioides cynanchi sp. nov., isolated from soil of rhizosphere of Cynanchum wilfordii.</title>
        <authorList>
            <person name="Lee J.-S."/>
            <person name="Suh M.K."/>
            <person name="Kim J.-S."/>
        </authorList>
    </citation>
    <scope>NUCLEOTIDE SEQUENCE</scope>
    <source>
        <strain evidence="2">KCTC 19276</strain>
    </source>
</reference>
<evidence type="ECO:0000256" key="1">
    <source>
        <dbReference type="SAM" id="MobiDB-lite"/>
    </source>
</evidence>
<dbReference type="AlphaFoldDB" id="A0A930YR11"/>
<name>A0A930YR11_9ACTN</name>
<organism evidence="2 3">
    <name type="scientific">Nocardioides agariphilus</name>
    <dbReference type="NCBI Taxonomy" id="433664"/>
    <lineage>
        <taxon>Bacteria</taxon>
        <taxon>Bacillati</taxon>
        <taxon>Actinomycetota</taxon>
        <taxon>Actinomycetes</taxon>
        <taxon>Propionibacteriales</taxon>
        <taxon>Nocardioidaceae</taxon>
        <taxon>Nocardioides</taxon>
    </lineage>
</organism>
<gene>
    <name evidence="2" type="ORF">ISU10_17550</name>
</gene>
<sequence>MGGTLVELHAAAALGLAGAAGLATVAAASYETRRVTGRAPSTSAPRVEGLELVA</sequence>
<keyword evidence="3" id="KW-1185">Reference proteome</keyword>
<evidence type="ECO:0000313" key="2">
    <source>
        <dbReference type="EMBL" id="MBF4769575.1"/>
    </source>
</evidence>
<dbReference type="Proteomes" id="UP000660668">
    <property type="component" value="Unassembled WGS sequence"/>
</dbReference>
<proteinExistence type="predicted"/>
<dbReference type="EMBL" id="JADKPO010000028">
    <property type="protein sequence ID" value="MBF4769575.1"/>
    <property type="molecule type" value="Genomic_DNA"/>
</dbReference>
<evidence type="ECO:0000313" key="3">
    <source>
        <dbReference type="Proteomes" id="UP000660668"/>
    </source>
</evidence>